<evidence type="ECO:0000256" key="2">
    <source>
        <dbReference type="ARBA" id="ARBA00022801"/>
    </source>
</evidence>
<gene>
    <name evidence="6" type="ORF">Lpp41_07424</name>
</gene>
<evidence type="ECO:0000256" key="1">
    <source>
        <dbReference type="ARBA" id="ARBA00022741"/>
    </source>
</evidence>
<keyword evidence="4" id="KW-0067">ATP-binding</keyword>
<keyword evidence="3" id="KW-0347">Helicase</keyword>
<organism evidence="6 7">
    <name type="scientific">Lacticaseibacillus paracasei subsp. paracasei Lpp41</name>
    <dbReference type="NCBI Taxonomy" id="1256208"/>
    <lineage>
        <taxon>Bacteria</taxon>
        <taxon>Bacillati</taxon>
        <taxon>Bacillota</taxon>
        <taxon>Bacilli</taxon>
        <taxon>Lactobacillales</taxon>
        <taxon>Lactobacillaceae</taxon>
        <taxon>Lacticaseibacillus</taxon>
    </lineage>
</organism>
<dbReference type="InterPro" id="IPR027417">
    <property type="entry name" value="P-loop_NTPase"/>
</dbReference>
<sequence>MTQFTTSQQAAITHDGHDVLVSASAGSGKTTVLVERIIQKILKQHADITRMLIVT</sequence>
<comment type="caution">
    <text evidence="6">The sequence shown here is derived from an EMBL/GenBank/DDBJ whole genome shotgun (WGS) entry which is preliminary data.</text>
</comment>
<evidence type="ECO:0000256" key="3">
    <source>
        <dbReference type="ARBA" id="ARBA00022806"/>
    </source>
</evidence>
<dbReference type="Gene3D" id="3.40.50.300">
    <property type="entry name" value="P-loop containing nucleotide triphosphate hydrolases"/>
    <property type="match status" value="1"/>
</dbReference>
<evidence type="ECO:0000259" key="5">
    <source>
        <dbReference type="Pfam" id="PF00580"/>
    </source>
</evidence>
<reference evidence="6 7" key="1">
    <citation type="journal article" date="2013" name="PLoS ONE">
        <title>Lactobacillus paracasei comparative genomics: towards species pan-genome definition and exploitation of diversity.</title>
        <authorList>
            <person name="Smokvina T."/>
            <person name="Wels M."/>
            <person name="Polka J."/>
            <person name="Chervaux C."/>
            <person name="Brisse S."/>
            <person name="Boekhorst J."/>
            <person name="van Hylckama Vlieg J.E."/>
            <person name="Siezen R.J."/>
        </authorList>
    </citation>
    <scope>NUCLEOTIDE SEQUENCE [LARGE SCALE GENOMIC DNA]</scope>
    <source>
        <strain evidence="6 7">Lpp41</strain>
    </source>
</reference>
<protein>
    <submittedName>
        <fullName evidence="6">ATP-dependent exonuclease V subunit beta</fullName>
    </submittedName>
</protein>
<proteinExistence type="predicted"/>
<evidence type="ECO:0000313" key="7">
    <source>
        <dbReference type="Proteomes" id="UP000014244"/>
    </source>
</evidence>
<evidence type="ECO:0000313" key="6">
    <source>
        <dbReference type="EMBL" id="EPC73282.1"/>
    </source>
</evidence>
<keyword evidence="1" id="KW-0547">Nucleotide-binding</keyword>
<dbReference type="GO" id="GO:0005524">
    <property type="term" value="F:ATP binding"/>
    <property type="evidence" value="ECO:0007669"/>
    <property type="project" value="UniProtKB-KW"/>
</dbReference>
<evidence type="ECO:0000256" key="4">
    <source>
        <dbReference type="ARBA" id="ARBA00022840"/>
    </source>
</evidence>
<dbReference type="GO" id="GO:0004527">
    <property type="term" value="F:exonuclease activity"/>
    <property type="evidence" value="ECO:0007669"/>
    <property type="project" value="UniProtKB-KW"/>
</dbReference>
<keyword evidence="6" id="KW-0540">Nuclease</keyword>
<dbReference type="GO" id="GO:0004386">
    <property type="term" value="F:helicase activity"/>
    <property type="evidence" value="ECO:0007669"/>
    <property type="project" value="UniProtKB-KW"/>
</dbReference>
<keyword evidence="2" id="KW-0378">Hydrolase</keyword>
<dbReference type="SUPFAM" id="SSF52540">
    <property type="entry name" value="P-loop containing nucleoside triphosphate hydrolases"/>
    <property type="match status" value="1"/>
</dbReference>
<feature type="non-terminal residue" evidence="6">
    <location>
        <position position="55"/>
    </location>
</feature>
<feature type="domain" description="UvrD-like helicase ATP-binding" evidence="5">
    <location>
        <begin position="5"/>
        <end position="55"/>
    </location>
</feature>
<dbReference type="Pfam" id="PF00580">
    <property type="entry name" value="UvrD-helicase"/>
    <property type="match status" value="1"/>
</dbReference>
<dbReference type="EMBL" id="ANKE01000341">
    <property type="protein sequence ID" value="EPC73282.1"/>
    <property type="molecule type" value="Genomic_DNA"/>
</dbReference>
<dbReference type="InterPro" id="IPR014016">
    <property type="entry name" value="UvrD-like_ATP-bd"/>
</dbReference>
<keyword evidence="6" id="KW-0269">Exonuclease</keyword>
<name>A0A829H7P2_LACPA</name>
<dbReference type="Proteomes" id="UP000014244">
    <property type="component" value="Unassembled WGS sequence"/>
</dbReference>
<accession>A0A829H7P2</accession>
<dbReference type="AlphaFoldDB" id="A0A829H7P2"/>